<name>Q9YAT2_AERPE</name>
<evidence type="ECO:0000259" key="1">
    <source>
        <dbReference type="Pfam" id="PF00149"/>
    </source>
</evidence>
<dbReference type="InterPro" id="IPR029052">
    <property type="entry name" value="Metallo-depent_PP-like"/>
</dbReference>
<dbReference type="CDD" id="cd07391">
    <property type="entry name" value="MPP_PF1019"/>
    <property type="match status" value="1"/>
</dbReference>
<dbReference type="InterPro" id="IPR024173">
    <property type="entry name" value="Pesterase_MJ0037-like"/>
</dbReference>
<evidence type="ECO:0000313" key="3">
    <source>
        <dbReference type="Proteomes" id="UP000002518"/>
    </source>
</evidence>
<gene>
    <name evidence="2" type="ordered locus">APE_1861.1</name>
</gene>
<sequence length="250" mass="27385">MSLIDGSGLFIVEGTPILYHKPSSTILFSDLHLGYEQAMAEAGVFLPRVQLRRAILTLDRVVMGLKPKKAVIVGDIKHAFDRLLKQEALETAKLLEWLSSRGVDKVIVIRGNHDNYIPGVVTKSGGEFVEDYLDVDKGIVAVHGHKKAEFDADIIIIGHEHPAIKINVAGSRVKYPAFLIVPREDGGTIVVLPALGVYQTGNPVTLDRSLYLSPYIREEGVVEEAVPIIIDESVGSLKLPPLRELDKILG</sequence>
<dbReference type="Pfam" id="PF00149">
    <property type="entry name" value="Metallophos"/>
    <property type="match status" value="1"/>
</dbReference>
<dbReference type="SUPFAM" id="SSF56300">
    <property type="entry name" value="Metallo-dependent phosphatases"/>
    <property type="match status" value="1"/>
</dbReference>
<dbReference type="Proteomes" id="UP000002518">
    <property type="component" value="Chromosome"/>
</dbReference>
<dbReference type="GO" id="GO:0016787">
    <property type="term" value="F:hydrolase activity"/>
    <property type="evidence" value="ECO:0007669"/>
    <property type="project" value="InterPro"/>
</dbReference>
<dbReference type="EMBL" id="BA000002">
    <property type="protein sequence ID" value="BAA80866.2"/>
    <property type="molecule type" value="Genomic_DNA"/>
</dbReference>
<keyword evidence="3" id="KW-1185">Reference proteome</keyword>
<dbReference type="STRING" id="272557.APE_1861.1"/>
<dbReference type="NCBIfam" id="TIGR00024">
    <property type="entry name" value="SbcD_rel_arch"/>
    <property type="match status" value="1"/>
</dbReference>
<dbReference type="eggNOG" id="arCOG01150">
    <property type="taxonomic scope" value="Archaea"/>
</dbReference>
<organism evidence="2 3">
    <name type="scientific">Aeropyrum pernix (strain ATCC 700893 / DSM 11879 / JCM 9820 / NBRC 100138 / K1)</name>
    <dbReference type="NCBI Taxonomy" id="272557"/>
    <lineage>
        <taxon>Archaea</taxon>
        <taxon>Thermoproteota</taxon>
        <taxon>Thermoprotei</taxon>
        <taxon>Desulfurococcales</taxon>
        <taxon>Desulfurococcaceae</taxon>
        <taxon>Aeropyrum</taxon>
    </lineage>
</organism>
<accession>Q9YAT2</accession>
<dbReference type="PATRIC" id="fig|272557.25.peg.1247"/>
<dbReference type="PIRSF" id="PIRSF000887">
    <property type="entry name" value="Pesterase_MJ0037"/>
    <property type="match status" value="1"/>
</dbReference>
<proteinExistence type="predicted"/>
<dbReference type="InterPro" id="IPR004843">
    <property type="entry name" value="Calcineurin-like_PHP"/>
</dbReference>
<dbReference type="KEGG" id="ape:APE_1861.1"/>
<dbReference type="InterPro" id="IPR004376">
    <property type="entry name" value="Pesterase_MJ0037"/>
</dbReference>
<dbReference type="PIR" id="E72572">
    <property type="entry name" value="E72572"/>
</dbReference>
<protein>
    <recommendedName>
        <fullName evidence="1">Calcineurin-like phosphoesterase domain-containing protein</fullName>
    </recommendedName>
</protein>
<dbReference type="PANTHER" id="PTHR39323:SF1">
    <property type="entry name" value="BLR1149 PROTEIN"/>
    <property type="match status" value="1"/>
</dbReference>
<dbReference type="PANTHER" id="PTHR39323">
    <property type="entry name" value="BLR1149 PROTEIN"/>
    <property type="match status" value="1"/>
</dbReference>
<dbReference type="Gene3D" id="3.60.21.10">
    <property type="match status" value="1"/>
</dbReference>
<feature type="domain" description="Calcineurin-like phosphoesterase" evidence="1">
    <location>
        <begin position="26"/>
        <end position="145"/>
    </location>
</feature>
<dbReference type="EnsemblBacteria" id="BAA80866">
    <property type="protein sequence ID" value="BAA80866"/>
    <property type="gene ID" value="APE_1861.1"/>
</dbReference>
<evidence type="ECO:0000313" key="2">
    <source>
        <dbReference type="EMBL" id="BAA80866.2"/>
    </source>
</evidence>
<dbReference type="AlphaFoldDB" id="Q9YAT2"/>
<reference evidence="2 3" key="1">
    <citation type="journal article" date="1999" name="DNA Res.">
        <title>Complete genome sequence of an aerobic hyper-thermophilic crenarchaeon, Aeropyrum pernix K1.</title>
        <authorList>
            <person name="Kawarabayasi Y."/>
            <person name="Hino Y."/>
            <person name="Horikawa H."/>
            <person name="Yamazaki S."/>
            <person name="Haikawa Y."/>
            <person name="Jin-no K."/>
            <person name="Takahashi M."/>
            <person name="Sekine M."/>
            <person name="Baba S."/>
            <person name="Ankai A."/>
            <person name="Kosugi H."/>
            <person name="Hosoyama A."/>
            <person name="Fukui S."/>
            <person name="Nagai Y."/>
            <person name="Nishijima K."/>
            <person name="Nakazawa H."/>
            <person name="Takamiya M."/>
            <person name="Masuda S."/>
            <person name="Funahashi T."/>
            <person name="Tanaka T."/>
            <person name="Kudoh Y."/>
            <person name="Yamazaki J."/>
            <person name="Kushida N."/>
            <person name="Oguchi A."/>
            <person name="Aoki K."/>
            <person name="Kubota K."/>
            <person name="Nakamura Y."/>
            <person name="Nomura N."/>
            <person name="Sako Y."/>
            <person name="Kikuchi H."/>
        </authorList>
    </citation>
    <scope>NUCLEOTIDE SEQUENCE [LARGE SCALE GENOMIC DNA]</scope>
    <source>
        <strain evidence="3">ATCC 700893 / DSM 11879 / JCM 9820 / NBRC 100138 / K1</strain>
    </source>
</reference>